<accession>A0A4R8SZQ1</accession>
<comment type="caution">
    <text evidence="1">The sequence shown here is derived from an EMBL/GenBank/DDBJ whole genome shotgun (WGS) entry which is preliminary data.</text>
</comment>
<gene>
    <name evidence="1" type="ORF">CCUG60884_00264</name>
</gene>
<evidence type="ECO:0000313" key="2">
    <source>
        <dbReference type="Proteomes" id="UP000294604"/>
    </source>
</evidence>
<dbReference type="AlphaFoldDB" id="A0A4R8SZQ1"/>
<protein>
    <submittedName>
        <fullName evidence="1">Uncharacterized protein</fullName>
    </submittedName>
</protein>
<dbReference type="Proteomes" id="UP000294604">
    <property type="component" value="Unassembled WGS sequence"/>
</dbReference>
<dbReference type="EMBL" id="PECL01000003">
    <property type="protein sequence ID" value="TEA09095.1"/>
    <property type="molecule type" value="Genomic_DNA"/>
</dbReference>
<name>A0A4R8SZQ1_9MYCO</name>
<sequence>MPVVVGVTQPVRWWEWVEITSAEQLSWLPVDYVLRDTAGVECRAVGVGVAPPVGWERCDTADAYSPRLPARVI</sequence>
<organism evidence="1 2">
    <name type="scientific">Mycobacteroides salmoniphilum</name>
    <dbReference type="NCBI Taxonomy" id="404941"/>
    <lineage>
        <taxon>Bacteria</taxon>
        <taxon>Bacillati</taxon>
        <taxon>Actinomycetota</taxon>
        <taxon>Actinomycetes</taxon>
        <taxon>Mycobacteriales</taxon>
        <taxon>Mycobacteriaceae</taxon>
        <taxon>Mycobacteroides</taxon>
    </lineage>
</organism>
<proteinExistence type="predicted"/>
<evidence type="ECO:0000313" key="1">
    <source>
        <dbReference type="EMBL" id="TEA09095.1"/>
    </source>
</evidence>
<reference evidence="1 2" key="1">
    <citation type="journal article" date="2019" name="Sci. Rep.">
        <title>Extended insight into the Mycobacterium chelonae-abscessus complex through whole genome sequencing of Mycobacterium salmoniphilum outbreak and Mycobacterium salmoniphilum-like strains.</title>
        <authorList>
            <person name="Behra P.R.K."/>
            <person name="Das S."/>
            <person name="Pettersson B.M.F."/>
            <person name="Shirreff L."/>
            <person name="DuCote T."/>
            <person name="Jacobsson K.G."/>
            <person name="Ennis D.G."/>
            <person name="Kirsebom L.A."/>
        </authorList>
    </citation>
    <scope>NUCLEOTIDE SEQUENCE [LARGE SCALE GENOMIC DNA]</scope>
    <source>
        <strain evidence="1 2">CCUG 60884</strain>
    </source>
</reference>